<feature type="region of interest" description="Disordered" evidence="1">
    <location>
        <begin position="1"/>
        <end position="28"/>
    </location>
</feature>
<feature type="region of interest" description="Disordered" evidence="1">
    <location>
        <begin position="232"/>
        <end position="256"/>
    </location>
</feature>
<evidence type="ECO:0000313" key="2">
    <source>
        <dbReference type="EMBL" id="KAH7077140.1"/>
    </source>
</evidence>
<evidence type="ECO:0000256" key="1">
    <source>
        <dbReference type="SAM" id="MobiDB-lite"/>
    </source>
</evidence>
<organism evidence="2 3">
    <name type="scientific">Paraphoma chrysanthemicola</name>
    <dbReference type="NCBI Taxonomy" id="798071"/>
    <lineage>
        <taxon>Eukaryota</taxon>
        <taxon>Fungi</taxon>
        <taxon>Dikarya</taxon>
        <taxon>Ascomycota</taxon>
        <taxon>Pezizomycotina</taxon>
        <taxon>Dothideomycetes</taxon>
        <taxon>Pleosporomycetidae</taxon>
        <taxon>Pleosporales</taxon>
        <taxon>Pleosporineae</taxon>
        <taxon>Phaeosphaeriaceae</taxon>
        <taxon>Paraphoma</taxon>
    </lineage>
</organism>
<feature type="compositionally biased region" description="Basic and acidic residues" evidence="1">
    <location>
        <begin position="232"/>
        <end position="245"/>
    </location>
</feature>
<accession>A0A8K0VUE6</accession>
<evidence type="ECO:0000313" key="3">
    <source>
        <dbReference type="Proteomes" id="UP000813461"/>
    </source>
</evidence>
<gene>
    <name evidence="2" type="ORF">FB567DRAFT_608076</name>
</gene>
<dbReference type="Proteomes" id="UP000813461">
    <property type="component" value="Unassembled WGS sequence"/>
</dbReference>
<feature type="compositionally biased region" description="Basic and acidic residues" evidence="1">
    <location>
        <begin position="1"/>
        <end position="14"/>
    </location>
</feature>
<feature type="compositionally biased region" description="Acidic residues" evidence="1">
    <location>
        <begin position="246"/>
        <end position="256"/>
    </location>
</feature>
<comment type="caution">
    <text evidence="2">The sequence shown here is derived from an EMBL/GenBank/DDBJ whole genome shotgun (WGS) entry which is preliminary data.</text>
</comment>
<keyword evidence="3" id="KW-1185">Reference proteome</keyword>
<reference evidence="2" key="1">
    <citation type="journal article" date="2021" name="Nat. Commun.">
        <title>Genetic determinants of endophytism in the Arabidopsis root mycobiome.</title>
        <authorList>
            <person name="Mesny F."/>
            <person name="Miyauchi S."/>
            <person name="Thiergart T."/>
            <person name="Pickel B."/>
            <person name="Atanasova L."/>
            <person name="Karlsson M."/>
            <person name="Huettel B."/>
            <person name="Barry K.W."/>
            <person name="Haridas S."/>
            <person name="Chen C."/>
            <person name="Bauer D."/>
            <person name="Andreopoulos W."/>
            <person name="Pangilinan J."/>
            <person name="LaButti K."/>
            <person name="Riley R."/>
            <person name="Lipzen A."/>
            <person name="Clum A."/>
            <person name="Drula E."/>
            <person name="Henrissat B."/>
            <person name="Kohler A."/>
            <person name="Grigoriev I.V."/>
            <person name="Martin F.M."/>
            <person name="Hacquard S."/>
        </authorList>
    </citation>
    <scope>NUCLEOTIDE SEQUENCE</scope>
    <source>
        <strain evidence="2">MPI-SDFR-AT-0120</strain>
    </source>
</reference>
<dbReference type="EMBL" id="JAGMVJ010000018">
    <property type="protein sequence ID" value="KAH7077140.1"/>
    <property type="molecule type" value="Genomic_DNA"/>
</dbReference>
<dbReference type="AlphaFoldDB" id="A0A8K0VUE6"/>
<protein>
    <submittedName>
        <fullName evidence="2">Uncharacterized protein</fullName>
    </submittedName>
</protein>
<name>A0A8K0VUE6_9PLEO</name>
<dbReference type="OrthoDB" id="3799620at2759"/>
<proteinExistence type="predicted"/>
<sequence>MERTSSSPDQDKHNTTPATDDPIAPDKTTAPPFFGLPLELCNMIYDLLLNLTPSIRLSLAPGSAVMTDIQYANFPSSTLRSLPIWLLTSKAWLAEGLAQLRLHATWDVSPLRGLPNIDHDPDERKFNRLADDVAAFVPSQLKVLEMQLDGLDWDECFFEKGWRFDLGYFKKEKVELDLEQLIVKVDLVGFWCLEVENGVKKTLMDEELASLAKTWFRGDIVMEKRKEFVDSKGEDSLHEELKADDSEVDSDDGEVATDEKVDLDGRMIWVVRRA</sequence>